<keyword evidence="2" id="KW-1185">Reference proteome</keyword>
<gene>
    <name evidence="1" type="ORF">EPUS_03411</name>
</gene>
<dbReference type="RefSeq" id="XP_007800160.1">
    <property type="nucleotide sequence ID" value="XM_007801969.1"/>
</dbReference>
<evidence type="ECO:0000313" key="1">
    <source>
        <dbReference type="EMBL" id="ERF74221.1"/>
    </source>
</evidence>
<protein>
    <submittedName>
        <fullName evidence="1">Uncharacterized protein</fullName>
    </submittedName>
</protein>
<dbReference type="EMBL" id="KE720887">
    <property type="protein sequence ID" value="ERF74221.1"/>
    <property type="molecule type" value="Genomic_DNA"/>
</dbReference>
<dbReference type="HOGENOM" id="CLU_2469073_0_0_1"/>
<accession>U1GQI5</accession>
<sequence length="88" mass="9830">MKSFSTLIIKKHSALLEVKQEEQIPVDADHSIMCKFEAGSDDIFEAGSPGHRLGEYVAMTHRSSAVYRTWSACTAAYAMRSQTTILDY</sequence>
<evidence type="ECO:0000313" key="2">
    <source>
        <dbReference type="Proteomes" id="UP000019373"/>
    </source>
</evidence>
<reference evidence="2" key="1">
    <citation type="journal article" date="2014" name="BMC Genomics">
        <title>Genome characteristics reveal the impact of lichenization on lichen-forming fungus Endocarpon pusillum Hedwig (Verrucariales, Ascomycota).</title>
        <authorList>
            <person name="Wang Y.-Y."/>
            <person name="Liu B."/>
            <person name="Zhang X.-Y."/>
            <person name="Zhou Q.-M."/>
            <person name="Zhang T."/>
            <person name="Li H."/>
            <person name="Yu Y.-F."/>
            <person name="Zhang X.-L."/>
            <person name="Hao X.-Y."/>
            <person name="Wang M."/>
            <person name="Wang L."/>
            <person name="Wei J.-C."/>
        </authorList>
    </citation>
    <scope>NUCLEOTIDE SEQUENCE [LARGE SCALE GENOMIC DNA]</scope>
    <source>
        <strain evidence="2">Z07020 / HMAS-L-300199</strain>
    </source>
</reference>
<name>U1GQI5_ENDPU</name>
<dbReference type="OrthoDB" id="5342314at2759"/>
<organism evidence="1 2">
    <name type="scientific">Endocarpon pusillum (strain Z07020 / HMAS-L-300199)</name>
    <name type="common">Lichen-forming fungus</name>
    <dbReference type="NCBI Taxonomy" id="1263415"/>
    <lineage>
        <taxon>Eukaryota</taxon>
        <taxon>Fungi</taxon>
        <taxon>Dikarya</taxon>
        <taxon>Ascomycota</taxon>
        <taxon>Pezizomycotina</taxon>
        <taxon>Eurotiomycetes</taxon>
        <taxon>Chaetothyriomycetidae</taxon>
        <taxon>Verrucariales</taxon>
        <taxon>Verrucariaceae</taxon>
        <taxon>Endocarpon</taxon>
    </lineage>
</organism>
<dbReference type="Proteomes" id="UP000019373">
    <property type="component" value="Unassembled WGS sequence"/>
</dbReference>
<dbReference type="GeneID" id="19238454"/>
<proteinExistence type="predicted"/>
<dbReference type="AlphaFoldDB" id="U1GQI5"/>